<keyword evidence="5" id="KW-1185">Reference proteome</keyword>
<dbReference type="OrthoDB" id="10006218at2759"/>
<dbReference type="OMA" id="TQIACDH"/>
<dbReference type="AlphaFoldDB" id="A0A401SCW7"/>
<evidence type="ECO:0000259" key="3">
    <source>
        <dbReference type="Pfam" id="PF13383"/>
    </source>
</evidence>
<evidence type="ECO:0000256" key="2">
    <source>
        <dbReference type="SAM" id="SignalP"/>
    </source>
</evidence>
<evidence type="ECO:0000313" key="4">
    <source>
        <dbReference type="EMBL" id="GCC28193.1"/>
    </source>
</evidence>
<dbReference type="InterPro" id="IPR025714">
    <property type="entry name" value="Methyltranfer_dom"/>
</dbReference>
<proteinExistence type="predicted"/>
<dbReference type="STRING" id="137246.A0A401SCW7"/>
<evidence type="ECO:0000256" key="1">
    <source>
        <dbReference type="SAM" id="MobiDB-lite"/>
    </source>
</evidence>
<accession>A0A401SCW7</accession>
<sequence length="356" mass="40840">MPWRKLLPPPISAAPRWMMPLCLSSVALLLLGLAVVPAWSPGSELGSRQRLQQHQAPGEQRSAAGSSMRAESRSARSRSIEARAETCCPGSPLQDRRKSLRWHIELQPWASSSHSLEEEAVRFLTYISSSQISCNKPNEEIDSLELSQEPWPVCLDSAFHLVQQIRRKQCRVYSVGLGSGDKRFEVEMAKAGCEVHYFDPSLSEAHVQKSEGYWHHRMAIDWRDPNPAAIAQKQRRTTKRLATIMNEFGHRKVDVLKADVESAEWKILENLILENVIEEIGQLIFAIHLHWPGFEIGGNDSDVVRFWYSLLKELELRNFKLFHSYKDINKPQIFLRKLAFNASSSYILSWINTQWR</sequence>
<reference evidence="4 5" key="1">
    <citation type="journal article" date="2018" name="Nat. Ecol. Evol.">
        <title>Shark genomes provide insights into elasmobranch evolution and the origin of vertebrates.</title>
        <authorList>
            <person name="Hara Y"/>
            <person name="Yamaguchi K"/>
            <person name="Onimaru K"/>
            <person name="Kadota M"/>
            <person name="Koyanagi M"/>
            <person name="Keeley SD"/>
            <person name="Tatsumi K"/>
            <person name="Tanaka K"/>
            <person name="Motone F"/>
            <person name="Kageyama Y"/>
            <person name="Nozu R"/>
            <person name="Adachi N"/>
            <person name="Nishimura O"/>
            <person name="Nakagawa R"/>
            <person name="Tanegashima C"/>
            <person name="Kiyatake I"/>
            <person name="Matsumoto R"/>
            <person name="Murakumo K"/>
            <person name="Nishida K"/>
            <person name="Terakita A"/>
            <person name="Kuratani S"/>
            <person name="Sato K"/>
            <person name="Hyodo S Kuraku.S."/>
        </authorList>
    </citation>
    <scope>NUCLEOTIDE SEQUENCE [LARGE SCALE GENOMIC DNA]</scope>
</reference>
<feature type="domain" description="Methyltransferase" evidence="3">
    <location>
        <begin position="166"/>
        <end position="288"/>
    </location>
</feature>
<dbReference type="EMBL" id="BEZZ01000195">
    <property type="protein sequence ID" value="GCC28193.1"/>
    <property type="molecule type" value="Genomic_DNA"/>
</dbReference>
<keyword evidence="2" id="KW-0732">Signal</keyword>
<protein>
    <recommendedName>
        <fullName evidence="3">Methyltransferase domain-containing protein</fullName>
    </recommendedName>
</protein>
<evidence type="ECO:0000313" key="5">
    <source>
        <dbReference type="Proteomes" id="UP000287033"/>
    </source>
</evidence>
<organism evidence="4 5">
    <name type="scientific">Chiloscyllium punctatum</name>
    <name type="common">Brownbanded bambooshark</name>
    <name type="synonym">Hemiscyllium punctatum</name>
    <dbReference type="NCBI Taxonomy" id="137246"/>
    <lineage>
        <taxon>Eukaryota</taxon>
        <taxon>Metazoa</taxon>
        <taxon>Chordata</taxon>
        <taxon>Craniata</taxon>
        <taxon>Vertebrata</taxon>
        <taxon>Chondrichthyes</taxon>
        <taxon>Elasmobranchii</taxon>
        <taxon>Galeomorphii</taxon>
        <taxon>Galeoidea</taxon>
        <taxon>Orectolobiformes</taxon>
        <taxon>Hemiscylliidae</taxon>
        <taxon>Chiloscyllium</taxon>
    </lineage>
</organism>
<name>A0A401SCW7_CHIPU</name>
<dbReference type="Pfam" id="PF13383">
    <property type="entry name" value="Methyltransf_22"/>
    <property type="match status" value="1"/>
</dbReference>
<comment type="caution">
    <text evidence="4">The sequence shown here is derived from an EMBL/GenBank/DDBJ whole genome shotgun (WGS) entry which is preliminary data.</text>
</comment>
<feature type="chain" id="PRO_5019569285" description="Methyltransferase domain-containing protein" evidence="2">
    <location>
        <begin position="39"/>
        <end position="356"/>
    </location>
</feature>
<feature type="signal peptide" evidence="2">
    <location>
        <begin position="1"/>
        <end position="38"/>
    </location>
</feature>
<feature type="region of interest" description="Disordered" evidence="1">
    <location>
        <begin position="46"/>
        <end position="81"/>
    </location>
</feature>
<dbReference type="Gene3D" id="3.40.50.150">
    <property type="entry name" value="Vaccinia Virus protein VP39"/>
    <property type="match status" value="1"/>
</dbReference>
<feature type="compositionally biased region" description="Basic and acidic residues" evidence="1">
    <location>
        <begin position="70"/>
        <end position="81"/>
    </location>
</feature>
<gene>
    <name evidence="4" type="ORF">chiPu_0006621</name>
</gene>
<dbReference type="PANTHER" id="PTHR32026">
    <property type="entry name" value="METHYLTRANSFERASE-LIKE PROTEIN 24"/>
    <property type="match status" value="1"/>
</dbReference>
<dbReference type="InterPro" id="IPR026913">
    <property type="entry name" value="METTL24"/>
</dbReference>
<dbReference type="PANTHER" id="PTHR32026:SF10">
    <property type="entry name" value="METHYLTRANSFERASE-LIKE PROTEIN 24-RELATED"/>
    <property type="match status" value="1"/>
</dbReference>
<dbReference type="InterPro" id="IPR029063">
    <property type="entry name" value="SAM-dependent_MTases_sf"/>
</dbReference>
<dbReference type="Proteomes" id="UP000287033">
    <property type="component" value="Unassembled WGS sequence"/>
</dbReference>